<keyword evidence="4" id="KW-1185">Reference proteome</keyword>
<feature type="signal peptide" evidence="2">
    <location>
        <begin position="1"/>
        <end position="24"/>
    </location>
</feature>
<sequence length="123" mass="13304">MKSAAAFATFLALSLFVATDGVHAAPALRGLRPNADTQATEDDESRKDHHHHHVKVVKKVKKIAIPVPVEVPQFIPVPVSVPSTVVASSNNAVVHPAPPVLALLGLRLPPRRHWVDAQHQPLR</sequence>
<proteinExistence type="predicted"/>
<reference evidence="3" key="1">
    <citation type="submission" date="2021-01" db="EMBL/GenBank/DDBJ databases">
        <title>Phytophthora aleatoria, a newly-described species from Pinus radiata is distinct from Phytophthora cactorum isolates based on comparative genomics.</title>
        <authorList>
            <person name="Mcdougal R."/>
            <person name="Panda P."/>
            <person name="Williams N."/>
            <person name="Studholme D.J."/>
        </authorList>
    </citation>
    <scope>NUCLEOTIDE SEQUENCE</scope>
    <source>
        <strain evidence="3">NZFS 4037</strain>
    </source>
</reference>
<keyword evidence="2" id="KW-0732">Signal</keyword>
<accession>A0A8J5IAW8</accession>
<evidence type="ECO:0000256" key="1">
    <source>
        <dbReference type="SAM" id="MobiDB-lite"/>
    </source>
</evidence>
<protein>
    <recommendedName>
        <fullName evidence="5">RxLR effector protein</fullName>
    </recommendedName>
</protein>
<evidence type="ECO:0000256" key="2">
    <source>
        <dbReference type="SAM" id="SignalP"/>
    </source>
</evidence>
<organism evidence="3 4">
    <name type="scientific">Phytophthora aleatoria</name>
    <dbReference type="NCBI Taxonomy" id="2496075"/>
    <lineage>
        <taxon>Eukaryota</taxon>
        <taxon>Sar</taxon>
        <taxon>Stramenopiles</taxon>
        <taxon>Oomycota</taxon>
        <taxon>Peronosporomycetes</taxon>
        <taxon>Peronosporales</taxon>
        <taxon>Peronosporaceae</taxon>
        <taxon>Phytophthora</taxon>
    </lineage>
</organism>
<feature type="chain" id="PRO_5035261327" description="RxLR effector protein" evidence="2">
    <location>
        <begin position="25"/>
        <end position="123"/>
    </location>
</feature>
<evidence type="ECO:0008006" key="5">
    <source>
        <dbReference type="Google" id="ProtNLM"/>
    </source>
</evidence>
<name>A0A8J5IAW8_9STRA</name>
<feature type="non-terminal residue" evidence="3">
    <location>
        <position position="1"/>
    </location>
</feature>
<evidence type="ECO:0000313" key="3">
    <source>
        <dbReference type="EMBL" id="KAG6941853.1"/>
    </source>
</evidence>
<dbReference type="Proteomes" id="UP000709295">
    <property type="component" value="Unassembled WGS sequence"/>
</dbReference>
<comment type="caution">
    <text evidence="3">The sequence shown here is derived from an EMBL/GenBank/DDBJ whole genome shotgun (WGS) entry which is preliminary data.</text>
</comment>
<evidence type="ECO:0000313" key="4">
    <source>
        <dbReference type="Proteomes" id="UP000709295"/>
    </source>
</evidence>
<gene>
    <name evidence="3" type="ORF">JG688_00018440</name>
</gene>
<dbReference type="EMBL" id="JAENGY010003393">
    <property type="protein sequence ID" value="KAG6941853.1"/>
    <property type="molecule type" value="Genomic_DNA"/>
</dbReference>
<dbReference type="AlphaFoldDB" id="A0A8J5IAW8"/>
<feature type="region of interest" description="Disordered" evidence="1">
    <location>
        <begin position="29"/>
        <end position="53"/>
    </location>
</feature>